<proteinExistence type="predicted"/>
<dbReference type="NCBIfam" id="TIGR02588">
    <property type="entry name" value="TIGR02588 family protein"/>
    <property type="match status" value="1"/>
</dbReference>
<dbReference type="OrthoDB" id="1445569at2"/>
<dbReference type="Proteomes" id="UP000311605">
    <property type="component" value="Unassembled WGS sequence"/>
</dbReference>
<gene>
    <name evidence="2" type="ORF">FHP24_17890</name>
</gene>
<dbReference type="AlphaFoldDB" id="A0A5C4XKC1"/>
<keyword evidence="1" id="KW-1133">Transmembrane helix</keyword>
<keyword evidence="1" id="KW-0472">Membrane</keyword>
<reference evidence="2 3" key="1">
    <citation type="submission" date="2019-06" db="EMBL/GenBank/DDBJ databases">
        <title>The draft genome of Rhizobium smilacinae PTYR-5.</title>
        <authorList>
            <person name="Liu L."/>
            <person name="Li L."/>
            <person name="Zhang X."/>
        </authorList>
    </citation>
    <scope>NUCLEOTIDE SEQUENCE [LARGE SCALE GENOMIC DNA]</scope>
    <source>
        <strain evidence="2 3">PTYR-5</strain>
    </source>
</reference>
<comment type="caution">
    <text evidence="2">The sequence shown here is derived from an EMBL/GenBank/DDBJ whole genome shotgun (WGS) entry which is preliminary data.</text>
</comment>
<organism evidence="2 3">
    <name type="scientific">Aliirhizobium smilacinae</name>
    <dbReference type="NCBI Taxonomy" id="1395944"/>
    <lineage>
        <taxon>Bacteria</taxon>
        <taxon>Pseudomonadati</taxon>
        <taxon>Pseudomonadota</taxon>
        <taxon>Alphaproteobacteria</taxon>
        <taxon>Hyphomicrobiales</taxon>
        <taxon>Rhizobiaceae</taxon>
        <taxon>Aliirhizobium</taxon>
    </lineage>
</organism>
<dbReference type="EMBL" id="VDMN01000003">
    <property type="protein sequence ID" value="TNM63080.1"/>
    <property type="molecule type" value="Genomic_DNA"/>
</dbReference>
<evidence type="ECO:0000313" key="3">
    <source>
        <dbReference type="Proteomes" id="UP000311605"/>
    </source>
</evidence>
<accession>A0A5C4XKC1</accession>
<keyword evidence="1" id="KW-0812">Transmembrane</keyword>
<evidence type="ECO:0000313" key="2">
    <source>
        <dbReference type="EMBL" id="TNM63080.1"/>
    </source>
</evidence>
<feature type="transmembrane region" description="Helical" evidence="1">
    <location>
        <begin position="14"/>
        <end position="36"/>
    </location>
</feature>
<dbReference type="InterPro" id="IPR013417">
    <property type="entry name" value="CHP02588"/>
</dbReference>
<name>A0A5C4XKC1_9HYPH</name>
<evidence type="ECO:0000256" key="1">
    <source>
        <dbReference type="SAM" id="Phobius"/>
    </source>
</evidence>
<sequence length="133" mass="14198">MPSPSSIEDREAHWVEWATGCVSALLVLSMIGFIFFEAVTDGHKPPDLGIVITSRNPVAGGYRVTFDIANRSTATAAGVVVRGEILNGGNPLETTDVTFDYVPAESKSTGVILFSQDPGDRGIRIRATAYTDP</sequence>
<dbReference type="RefSeq" id="WP_139677570.1">
    <property type="nucleotide sequence ID" value="NZ_VDMN01000003.1"/>
</dbReference>
<keyword evidence="3" id="KW-1185">Reference proteome</keyword>
<protein>
    <submittedName>
        <fullName evidence="2">TIGR02588 family protein</fullName>
    </submittedName>
</protein>